<dbReference type="Pfam" id="PF13568">
    <property type="entry name" value="OMP_b-brl_2"/>
    <property type="match status" value="1"/>
</dbReference>
<organism evidence="3 4">
    <name type="scientific">Mucilaginibacter pedocola</name>
    <dbReference type="NCBI Taxonomy" id="1792845"/>
    <lineage>
        <taxon>Bacteria</taxon>
        <taxon>Pseudomonadati</taxon>
        <taxon>Bacteroidota</taxon>
        <taxon>Sphingobacteriia</taxon>
        <taxon>Sphingobacteriales</taxon>
        <taxon>Sphingobacteriaceae</taxon>
        <taxon>Mucilaginibacter</taxon>
    </lineage>
</organism>
<evidence type="ECO:0000259" key="2">
    <source>
        <dbReference type="Pfam" id="PF13568"/>
    </source>
</evidence>
<evidence type="ECO:0000313" key="4">
    <source>
        <dbReference type="Proteomes" id="UP000189739"/>
    </source>
</evidence>
<name>A0A1S9PF96_9SPHI</name>
<evidence type="ECO:0000256" key="1">
    <source>
        <dbReference type="SAM" id="SignalP"/>
    </source>
</evidence>
<feature type="signal peptide" evidence="1">
    <location>
        <begin position="1"/>
        <end position="21"/>
    </location>
</feature>
<keyword evidence="1" id="KW-0732">Signal</keyword>
<dbReference type="InterPro" id="IPR025665">
    <property type="entry name" value="Beta-barrel_OMP_2"/>
</dbReference>
<sequence length="240" mass="25666">MKKLLLSVVCLAIAVAASAQKLELTAGAYSGLFKYSGASSASSAMMLVSRGHFNSEYTNSPYGNKFGVGYGLSAQAQLVSKGGFIVGVQTAFEQLRSKVDINEIVIYNPISSGPGNPMAADGSTAIKNTVINLNPHLGYRIPISKIKLDILAGTDIGFITDAREKGSAKTDDGTTYKTNVDRKTISTDFRLRFGLAAHLNKFSLNASYAHGLRNYMEGYVGGTNEAYSRVVRVGLGYRLL</sequence>
<dbReference type="EMBL" id="MBTF01000014">
    <property type="protein sequence ID" value="OOQ59268.1"/>
    <property type="molecule type" value="Genomic_DNA"/>
</dbReference>
<keyword evidence="4" id="KW-1185">Reference proteome</keyword>
<dbReference type="Proteomes" id="UP000189739">
    <property type="component" value="Unassembled WGS sequence"/>
</dbReference>
<proteinExistence type="predicted"/>
<feature type="domain" description="Outer membrane protein beta-barrel" evidence="2">
    <location>
        <begin position="49"/>
        <end position="214"/>
    </location>
</feature>
<gene>
    <name evidence="3" type="ORF">BC343_28520</name>
</gene>
<dbReference type="OrthoDB" id="1340981at2"/>
<protein>
    <recommendedName>
        <fullName evidence="2">Outer membrane protein beta-barrel domain-containing protein</fullName>
    </recommendedName>
</protein>
<comment type="caution">
    <text evidence="3">The sequence shown here is derived from an EMBL/GenBank/DDBJ whole genome shotgun (WGS) entry which is preliminary data.</text>
</comment>
<dbReference type="AlphaFoldDB" id="A0A1S9PF96"/>
<dbReference type="RefSeq" id="WP_078348764.1">
    <property type="nucleotide sequence ID" value="NZ_MBTF01000014.1"/>
</dbReference>
<dbReference type="STRING" id="1792845.BC343_28520"/>
<reference evidence="3 4" key="1">
    <citation type="submission" date="2016-07" db="EMBL/GenBank/DDBJ databases">
        <title>Genomic analysis of zinc-resistant bacterium Mucilaginibacter pedocola TBZ30.</title>
        <authorList>
            <person name="Huang J."/>
            <person name="Tang J."/>
        </authorList>
    </citation>
    <scope>NUCLEOTIDE SEQUENCE [LARGE SCALE GENOMIC DNA]</scope>
    <source>
        <strain evidence="3 4">TBZ30</strain>
    </source>
</reference>
<evidence type="ECO:0000313" key="3">
    <source>
        <dbReference type="EMBL" id="OOQ59268.1"/>
    </source>
</evidence>
<feature type="chain" id="PRO_5012707202" description="Outer membrane protein beta-barrel domain-containing protein" evidence="1">
    <location>
        <begin position="22"/>
        <end position="240"/>
    </location>
</feature>
<accession>A0A1S9PF96</accession>